<dbReference type="OrthoDB" id="7876207at2"/>
<keyword evidence="2" id="KW-0472">Membrane</keyword>
<feature type="transmembrane region" description="Helical" evidence="2">
    <location>
        <begin position="20"/>
        <end position="43"/>
    </location>
</feature>
<organism evidence="4 5">
    <name type="scientific">Roseovarius albus</name>
    <dbReference type="NCBI Taxonomy" id="1247867"/>
    <lineage>
        <taxon>Bacteria</taxon>
        <taxon>Pseudomonadati</taxon>
        <taxon>Pseudomonadota</taxon>
        <taxon>Alphaproteobacteria</taxon>
        <taxon>Rhodobacterales</taxon>
        <taxon>Roseobacteraceae</taxon>
        <taxon>Roseovarius</taxon>
    </lineage>
</organism>
<name>A0A1X6Y994_9RHOB</name>
<reference evidence="4 5" key="1">
    <citation type="submission" date="2017-03" db="EMBL/GenBank/DDBJ databases">
        <authorList>
            <person name="Afonso C.L."/>
            <person name="Miller P.J."/>
            <person name="Scott M.A."/>
            <person name="Spackman E."/>
            <person name="Goraichik I."/>
            <person name="Dimitrov K.M."/>
            <person name="Suarez D.L."/>
            <person name="Swayne D.E."/>
        </authorList>
    </citation>
    <scope>NUCLEOTIDE SEQUENCE [LARGE SCALE GENOMIC DNA]</scope>
    <source>
        <strain evidence="4 5">CECT 7450</strain>
    </source>
</reference>
<dbReference type="AlphaFoldDB" id="A0A1X6Y994"/>
<dbReference type="RefSeq" id="WP_085803771.1">
    <property type="nucleotide sequence ID" value="NZ_FWFX01000001.1"/>
</dbReference>
<keyword evidence="2" id="KW-0812">Transmembrane</keyword>
<feature type="domain" description="TadE-like" evidence="3">
    <location>
        <begin position="19"/>
        <end position="42"/>
    </location>
</feature>
<accession>A0A1X6Y994</accession>
<evidence type="ECO:0000256" key="2">
    <source>
        <dbReference type="SAM" id="Phobius"/>
    </source>
</evidence>
<dbReference type="Proteomes" id="UP000193061">
    <property type="component" value="Unassembled WGS sequence"/>
</dbReference>
<evidence type="ECO:0000313" key="4">
    <source>
        <dbReference type="EMBL" id="SLN13791.1"/>
    </source>
</evidence>
<feature type="compositionally biased region" description="Gly residues" evidence="1">
    <location>
        <begin position="231"/>
        <end position="246"/>
    </location>
</feature>
<feature type="compositionally biased region" description="Acidic residues" evidence="1">
    <location>
        <begin position="215"/>
        <end position="224"/>
    </location>
</feature>
<keyword evidence="5" id="KW-1185">Reference proteome</keyword>
<dbReference type="Pfam" id="PF07811">
    <property type="entry name" value="TadE"/>
    <property type="match status" value="1"/>
</dbReference>
<feature type="region of interest" description="Disordered" evidence="1">
    <location>
        <begin position="204"/>
        <end position="246"/>
    </location>
</feature>
<dbReference type="EMBL" id="FWFX01000001">
    <property type="protein sequence ID" value="SLN13791.1"/>
    <property type="molecule type" value="Genomic_DNA"/>
</dbReference>
<protein>
    <submittedName>
        <fullName evidence="4">TadE-like protein</fullName>
    </submittedName>
</protein>
<evidence type="ECO:0000313" key="5">
    <source>
        <dbReference type="Proteomes" id="UP000193061"/>
    </source>
</evidence>
<proteinExistence type="predicted"/>
<dbReference type="InterPro" id="IPR012495">
    <property type="entry name" value="TadE-like_dom"/>
</dbReference>
<gene>
    <name evidence="4" type="ORF">ROA7450_00223</name>
</gene>
<evidence type="ECO:0000259" key="3">
    <source>
        <dbReference type="Pfam" id="PF07811"/>
    </source>
</evidence>
<keyword evidence="2" id="KW-1133">Transmembrane helix</keyword>
<sequence length="246" mass="27336">MIFKSIKSHLLGYRNDTEGSAMVEFAVTLPLLILLLGATYEFFEAHRYRSVRDKATYTIADMISREQGEGEDINVDRPEEFITDTYIDNSLRLFDEITNDNGANQIRVSMIQFIAGDPDNEDDPGTYVSEWSEVRGTGTMTALKDVDVANSHDTLPIRSNGQFLLMVESESKYVPIFDVGFNEDMRVSTRVFTDLRFAPQLRYFPPDVANTNDPRDDEEEEVADTTDSNSGGAGNTGSGGTGTPGL</sequence>
<evidence type="ECO:0000256" key="1">
    <source>
        <dbReference type="SAM" id="MobiDB-lite"/>
    </source>
</evidence>